<dbReference type="OrthoDB" id="10480106at2759"/>
<gene>
    <name evidence="1" type="ORF">C1SCF055_LOCUS31419</name>
</gene>
<dbReference type="EMBL" id="CAMXCT010003670">
    <property type="protein sequence ID" value="CAI4005715.1"/>
    <property type="molecule type" value="Genomic_DNA"/>
</dbReference>
<evidence type="ECO:0000313" key="2">
    <source>
        <dbReference type="EMBL" id="CAL1159090.1"/>
    </source>
</evidence>
<comment type="caution">
    <text evidence="1">The sequence shown here is derived from an EMBL/GenBank/DDBJ whole genome shotgun (WGS) entry which is preliminary data.</text>
</comment>
<name>A0A9P1D9M5_9DINO</name>
<dbReference type="AlphaFoldDB" id="A0A9P1D9M5"/>
<reference evidence="1" key="1">
    <citation type="submission" date="2022-10" db="EMBL/GenBank/DDBJ databases">
        <authorList>
            <person name="Chen Y."/>
            <person name="Dougan E. K."/>
            <person name="Chan C."/>
            <person name="Rhodes N."/>
            <person name="Thang M."/>
        </authorList>
    </citation>
    <scope>NUCLEOTIDE SEQUENCE</scope>
</reference>
<reference evidence="2" key="2">
    <citation type="submission" date="2024-04" db="EMBL/GenBank/DDBJ databases">
        <authorList>
            <person name="Chen Y."/>
            <person name="Shah S."/>
            <person name="Dougan E. K."/>
            <person name="Thang M."/>
            <person name="Chan C."/>
        </authorList>
    </citation>
    <scope>NUCLEOTIDE SEQUENCE [LARGE SCALE GENOMIC DNA]</scope>
</reference>
<sequence length="212" mass="24302">MYIIPISEDRTRRSLSWSPEAIDSLCKEVDGARVRFLGTPFFEKYDRVIVSFPGAHGRAWNKLIQGAGGWKTSCVFLPDEDAPGYGVHVKNDSPQCCHAIWGVTPCFCHMLYGQPERWGCRWYQMWVENTRRAAEMDAELVVVTKADGSLGRSQKGEVEFLETSGYEYRRRSVREFAEDVLDIFMPDCNQKNYRDHGIGMSLPKDFGSKNRK</sequence>
<dbReference type="EMBL" id="CAMXCT030003670">
    <property type="protein sequence ID" value="CAL4793027.1"/>
    <property type="molecule type" value="Genomic_DNA"/>
</dbReference>
<organism evidence="1">
    <name type="scientific">Cladocopium goreaui</name>
    <dbReference type="NCBI Taxonomy" id="2562237"/>
    <lineage>
        <taxon>Eukaryota</taxon>
        <taxon>Sar</taxon>
        <taxon>Alveolata</taxon>
        <taxon>Dinophyceae</taxon>
        <taxon>Suessiales</taxon>
        <taxon>Symbiodiniaceae</taxon>
        <taxon>Cladocopium</taxon>
    </lineage>
</organism>
<proteinExistence type="predicted"/>
<accession>A0A9P1D9M5</accession>
<evidence type="ECO:0000313" key="1">
    <source>
        <dbReference type="EMBL" id="CAI4005715.1"/>
    </source>
</evidence>
<dbReference type="Proteomes" id="UP001152797">
    <property type="component" value="Unassembled WGS sequence"/>
</dbReference>
<evidence type="ECO:0000313" key="3">
    <source>
        <dbReference type="Proteomes" id="UP001152797"/>
    </source>
</evidence>
<keyword evidence="3" id="KW-1185">Reference proteome</keyword>
<dbReference type="EMBL" id="CAMXCT020003670">
    <property type="protein sequence ID" value="CAL1159090.1"/>
    <property type="molecule type" value="Genomic_DNA"/>
</dbReference>
<protein>
    <submittedName>
        <fullName evidence="1">Uncharacterized protein</fullName>
    </submittedName>
</protein>